<accession>A0A5B0M2M2</accession>
<protein>
    <submittedName>
        <fullName evidence="1">Uncharacterized protein</fullName>
    </submittedName>
</protein>
<proteinExistence type="predicted"/>
<sequence>MVNSFREQFSTIYPNHHHQAEHEIHTATRSKTSTILKNPWQRIEAYSGDQARDFKIHYKA</sequence>
<keyword evidence="2" id="KW-1185">Reference proteome</keyword>
<name>A0A5B0M2M2_PUCGR</name>
<comment type="caution">
    <text evidence="1">The sequence shown here is derived from an EMBL/GenBank/DDBJ whole genome shotgun (WGS) entry which is preliminary data.</text>
</comment>
<dbReference type="Proteomes" id="UP000324748">
    <property type="component" value="Unassembled WGS sequence"/>
</dbReference>
<gene>
    <name evidence="1" type="ORF">PGT21_004317</name>
</gene>
<organism evidence="1 2">
    <name type="scientific">Puccinia graminis f. sp. tritici</name>
    <dbReference type="NCBI Taxonomy" id="56615"/>
    <lineage>
        <taxon>Eukaryota</taxon>
        <taxon>Fungi</taxon>
        <taxon>Dikarya</taxon>
        <taxon>Basidiomycota</taxon>
        <taxon>Pucciniomycotina</taxon>
        <taxon>Pucciniomycetes</taxon>
        <taxon>Pucciniales</taxon>
        <taxon>Pucciniaceae</taxon>
        <taxon>Puccinia</taxon>
    </lineage>
</organism>
<evidence type="ECO:0000313" key="2">
    <source>
        <dbReference type="Proteomes" id="UP000324748"/>
    </source>
</evidence>
<dbReference type="AlphaFoldDB" id="A0A5B0M2M2"/>
<evidence type="ECO:0000313" key="1">
    <source>
        <dbReference type="EMBL" id="KAA1070220.1"/>
    </source>
</evidence>
<reference evidence="1 2" key="1">
    <citation type="submission" date="2019-05" db="EMBL/GenBank/DDBJ databases">
        <title>Emergence of the Ug99 lineage of the wheat stem rust pathogen through somatic hybridization.</title>
        <authorList>
            <person name="Li F."/>
            <person name="Upadhyaya N.M."/>
            <person name="Sperschneider J."/>
            <person name="Matny O."/>
            <person name="Nguyen-Phuc H."/>
            <person name="Mago R."/>
            <person name="Raley C."/>
            <person name="Miller M.E."/>
            <person name="Silverstein K.A.T."/>
            <person name="Henningsen E."/>
            <person name="Hirsch C.D."/>
            <person name="Visser B."/>
            <person name="Pretorius Z.A."/>
            <person name="Steffenson B.J."/>
            <person name="Schwessinger B."/>
            <person name="Dodds P.N."/>
            <person name="Figueroa M."/>
        </authorList>
    </citation>
    <scope>NUCLEOTIDE SEQUENCE [LARGE SCALE GENOMIC DNA]</scope>
    <source>
        <strain evidence="1">21-0</strain>
    </source>
</reference>
<dbReference type="EMBL" id="VSWC01000171">
    <property type="protein sequence ID" value="KAA1070220.1"/>
    <property type="molecule type" value="Genomic_DNA"/>
</dbReference>